<dbReference type="InterPro" id="IPR000073">
    <property type="entry name" value="AB_hydrolase_1"/>
</dbReference>
<keyword evidence="1" id="KW-0378">Hydrolase</keyword>
<protein>
    <recommendedName>
        <fullName evidence="2">AB hydrolase-1 domain-containing protein</fullName>
    </recommendedName>
</protein>
<dbReference type="PATRIC" id="fig|1123269.5.peg.685"/>
<dbReference type="Proteomes" id="UP000018851">
    <property type="component" value="Chromosome"/>
</dbReference>
<evidence type="ECO:0000256" key="1">
    <source>
        <dbReference type="ARBA" id="ARBA00022801"/>
    </source>
</evidence>
<dbReference type="PANTHER" id="PTHR43329">
    <property type="entry name" value="EPOXIDE HYDROLASE"/>
    <property type="match status" value="1"/>
</dbReference>
<evidence type="ECO:0000313" key="3">
    <source>
        <dbReference type="EMBL" id="AHE52454.1"/>
    </source>
</evidence>
<dbReference type="PRINTS" id="PR00412">
    <property type="entry name" value="EPOXHYDRLASE"/>
</dbReference>
<dbReference type="SUPFAM" id="SSF53474">
    <property type="entry name" value="alpha/beta-Hydrolases"/>
    <property type="match status" value="1"/>
</dbReference>
<dbReference type="InterPro" id="IPR000639">
    <property type="entry name" value="Epox_hydrolase-like"/>
</dbReference>
<dbReference type="Pfam" id="PF00561">
    <property type="entry name" value="Abhydrolase_1"/>
    <property type="match status" value="1"/>
</dbReference>
<reference evidence="3 4" key="1">
    <citation type="submission" date="2013-07" db="EMBL/GenBank/DDBJ databases">
        <title>Completed genome of Sphingomonas sanxanigenens NX02.</title>
        <authorList>
            <person name="Ma T."/>
            <person name="Huang H."/>
            <person name="Wu M."/>
            <person name="Li X."/>
            <person name="Li G."/>
        </authorList>
    </citation>
    <scope>NUCLEOTIDE SEQUENCE [LARGE SCALE GENOMIC DNA]</scope>
    <source>
        <strain evidence="3 4">NX02</strain>
    </source>
</reference>
<dbReference type="STRING" id="1123269.NX02_03500"/>
<name>W0A3C2_9SPHN</name>
<dbReference type="eggNOG" id="COG0596">
    <property type="taxonomic scope" value="Bacteria"/>
</dbReference>
<dbReference type="AlphaFoldDB" id="W0A3C2"/>
<evidence type="ECO:0000259" key="2">
    <source>
        <dbReference type="Pfam" id="PF00561"/>
    </source>
</evidence>
<dbReference type="EMBL" id="CP006644">
    <property type="protein sequence ID" value="AHE52454.1"/>
    <property type="molecule type" value="Genomic_DNA"/>
</dbReference>
<dbReference type="KEGG" id="ssan:NX02_03500"/>
<evidence type="ECO:0000313" key="4">
    <source>
        <dbReference type="Proteomes" id="UP000018851"/>
    </source>
</evidence>
<dbReference type="Gene3D" id="3.40.50.1820">
    <property type="entry name" value="alpha/beta hydrolase"/>
    <property type="match status" value="1"/>
</dbReference>
<dbReference type="RefSeq" id="WP_025290763.1">
    <property type="nucleotide sequence ID" value="NZ_CP006644.1"/>
</dbReference>
<gene>
    <name evidence="3" type="ORF">NX02_03500</name>
</gene>
<organism evidence="3 4">
    <name type="scientific">Sphingomonas sanxanigenens DSM 19645 = NX02</name>
    <dbReference type="NCBI Taxonomy" id="1123269"/>
    <lineage>
        <taxon>Bacteria</taxon>
        <taxon>Pseudomonadati</taxon>
        <taxon>Pseudomonadota</taxon>
        <taxon>Alphaproteobacteria</taxon>
        <taxon>Sphingomonadales</taxon>
        <taxon>Sphingomonadaceae</taxon>
        <taxon>Sphingomonas</taxon>
    </lineage>
</organism>
<keyword evidence="4" id="KW-1185">Reference proteome</keyword>
<dbReference type="GO" id="GO:0016787">
    <property type="term" value="F:hydrolase activity"/>
    <property type="evidence" value="ECO:0007669"/>
    <property type="project" value="UniProtKB-KW"/>
</dbReference>
<accession>W0A3C2</accession>
<feature type="domain" description="AB hydrolase-1" evidence="2">
    <location>
        <begin position="22"/>
        <end position="295"/>
    </location>
</feature>
<sequence length="323" mass="34633">MRHHHIDAAGIRLHVVEQGSGPAILFCHGFPAIWSSWRSQMQAVADAGWRAIALDMRGYGESDAPEEAEAYMAVHCVGDLVAVLDALGIATAVVAGHDFGANVAWNAAMLRPDRFTAVFAISVPFIQPGGPTFLDELRAAGMDDFYMFAQIRPEADAAWVDAATTIPGNYYWTSGQAPAALRWDPFDPARGLLRPAPEPLSAIDPVYIAEAVARFAETGFHGGLNYYRAIDPFYALAGRAYAGAVIRQPSFFLTGGRDGLNAVRQPSEAALRPALPGLRGFLTIEQAGHWPQLEAAAQVNAVLTGFLAGLASQPAGHNQEERP</sequence>
<proteinExistence type="predicted"/>
<dbReference type="HOGENOM" id="CLU_020336_7_2_5"/>
<dbReference type="InterPro" id="IPR029058">
    <property type="entry name" value="AB_hydrolase_fold"/>
</dbReference>
<dbReference type="OrthoDB" id="9804723at2"/>